<dbReference type="Pfam" id="PF02899">
    <property type="entry name" value="Phage_int_SAM_1"/>
    <property type="match status" value="1"/>
</dbReference>
<dbReference type="SUPFAM" id="SSF56349">
    <property type="entry name" value="DNA breaking-rejoining enzymes"/>
    <property type="match status" value="1"/>
</dbReference>
<gene>
    <name evidence="7" type="ORF">ACFS2C_28020</name>
</gene>
<dbReference type="InterPro" id="IPR013762">
    <property type="entry name" value="Integrase-like_cat_sf"/>
</dbReference>
<dbReference type="PROSITE" id="PS51900">
    <property type="entry name" value="CB"/>
    <property type="match status" value="1"/>
</dbReference>
<keyword evidence="3" id="KW-0233">DNA recombination</keyword>
<evidence type="ECO:0000256" key="4">
    <source>
        <dbReference type="PROSITE-ProRule" id="PRU01248"/>
    </source>
</evidence>
<evidence type="ECO:0000256" key="1">
    <source>
        <dbReference type="ARBA" id="ARBA00022908"/>
    </source>
</evidence>
<evidence type="ECO:0000256" key="2">
    <source>
        <dbReference type="ARBA" id="ARBA00023125"/>
    </source>
</evidence>
<evidence type="ECO:0000313" key="7">
    <source>
        <dbReference type="EMBL" id="MFD2803244.1"/>
    </source>
</evidence>
<dbReference type="PANTHER" id="PTHR30349:SF81">
    <property type="entry name" value="TYROSINE RECOMBINASE XERC"/>
    <property type="match status" value="1"/>
</dbReference>
<keyword evidence="2 4" id="KW-0238">DNA-binding</keyword>
<dbReference type="InterPro" id="IPR011010">
    <property type="entry name" value="DNA_brk_join_enz"/>
</dbReference>
<keyword evidence="8" id="KW-1185">Reference proteome</keyword>
<dbReference type="Proteomes" id="UP001597478">
    <property type="component" value="Unassembled WGS sequence"/>
</dbReference>
<name>A0ABW5WHP3_9PSEU</name>
<evidence type="ECO:0000259" key="6">
    <source>
        <dbReference type="PROSITE" id="PS51900"/>
    </source>
</evidence>
<dbReference type="Gene3D" id="1.10.443.10">
    <property type="entry name" value="Intergrase catalytic core"/>
    <property type="match status" value="1"/>
</dbReference>
<dbReference type="PROSITE" id="PS51898">
    <property type="entry name" value="TYR_RECOMBINASE"/>
    <property type="match status" value="1"/>
</dbReference>
<protein>
    <submittedName>
        <fullName evidence="7">Tyrosine-type recombinase/integrase</fullName>
    </submittedName>
</protein>
<dbReference type="InterPro" id="IPR050090">
    <property type="entry name" value="Tyrosine_recombinase_XerCD"/>
</dbReference>
<dbReference type="RefSeq" id="WP_377385299.1">
    <property type="nucleotide sequence ID" value="NZ_JBHSAN010000005.1"/>
</dbReference>
<organism evidence="7 8">
    <name type="scientific">Prauserella oleivorans</name>
    <dbReference type="NCBI Taxonomy" id="1478153"/>
    <lineage>
        <taxon>Bacteria</taxon>
        <taxon>Bacillati</taxon>
        <taxon>Actinomycetota</taxon>
        <taxon>Actinomycetes</taxon>
        <taxon>Pseudonocardiales</taxon>
        <taxon>Pseudonocardiaceae</taxon>
        <taxon>Prauserella</taxon>
    </lineage>
</organism>
<accession>A0ABW5WHP3</accession>
<feature type="domain" description="Core-binding (CB)" evidence="6">
    <location>
        <begin position="46"/>
        <end position="126"/>
    </location>
</feature>
<dbReference type="Gene3D" id="1.10.150.130">
    <property type="match status" value="1"/>
</dbReference>
<comment type="caution">
    <text evidence="7">The sequence shown here is derived from an EMBL/GenBank/DDBJ whole genome shotgun (WGS) entry which is preliminary data.</text>
</comment>
<feature type="domain" description="Tyr recombinase" evidence="5">
    <location>
        <begin position="149"/>
        <end position="340"/>
    </location>
</feature>
<sequence>MIGSAELVFPGRPGSDELAGAGLPAVASELLERARAERPELATVPPREQVLLAAWLSSLRSARTRRAYAGDLLAWLDWLTERELDVLVAARVHVDLWVRQQESEGAAASTICRRLSALSSFYRYAAAHDLVQSMPTAGVARPAVDRDHTATVGLDREQARALLAAADADTGPQRLRTAAAIRILLHNAVRIDELVAAGVADLGQDRGHRVLTIVRKGNRKTKIPLAPATWDALEAYLTARAQAAGRDSWRTLPGPLLATATGGRLRQSHLWELVRRLAKNAGIEVWDQLSPHSLRHTAITLALDAGASIRDVQDFAGHRDPRTTRRYDHSRGSLDRSPAYTLAAYLT</sequence>
<dbReference type="InterPro" id="IPR044068">
    <property type="entry name" value="CB"/>
</dbReference>
<dbReference type="InterPro" id="IPR010998">
    <property type="entry name" value="Integrase_recombinase_N"/>
</dbReference>
<dbReference type="EMBL" id="JBHUOF010000051">
    <property type="protein sequence ID" value="MFD2803244.1"/>
    <property type="molecule type" value="Genomic_DNA"/>
</dbReference>
<evidence type="ECO:0000313" key="8">
    <source>
        <dbReference type="Proteomes" id="UP001597478"/>
    </source>
</evidence>
<dbReference type="PANTHER" id="PTHR30349">
    <property type="entry name" value="PHAGE INTEGRASE-RELATED"/>
    <property type="match status" value="1"/>
</dbReference>
<evidence type="ECO:0000259" key="5">
    <source>
        <dbReference type="PROSITE" id="PS51898"/>
    </source>
</evidence>
<reference evidence="8" key="1">
    <citation type="journal article" date="2019" name="Int. J. Syst. Evol. Microbiol.">
        <title>The Global Catalogue of Microorganisms (GCM) 10K type strain sequencing project: providing services to taxonomists for standard genome sequencing and annotation.</title>
        <authorList>
            <consortium name="The Broad Institute Genomics Platform"/>
            <consortium name="The Broad Institute Genome Sequencing Center for Infectious Disease"/>
            <person name="Wu L."/>
            <person name="Ma J."/>
        </authorList>
    </citation>
    <scope>NUCLEOTIDE SEQUENCE [LARGE SCALE GENOMIC DNA]</scope>
    <source>
        <strain evidence="8">IBRC-M 10906</strain>
    </source>
</reference>
<dbReference type="InterPro" id="IPR002104">
    <property type="entry name" value="Integrase_catalytic"/>
</dbReference>
<dbReference type="Pfam" id="PF00589">
    <property type="entry name" value="Phage_integrase"/>
    <property type="match status" value="1"/>
</dbReference>
<keyword evidence="1" id="KW-0229">DNA integration</keyword>
<dbReference type="InterPro" id="IPR004107">
    <property type="entry name" value="Integrase_SAM-like_N"/>
</dbReference>
<proteinExistence type="predicted"/>
<evidence type="ECO:0000256" key="3">
    <source>
        <dbReference type="ARBA" id="ARBA00023172"/>
    </source>
</evidence>